<comment type="caution">
    <text evidence="1">The sequence shown here is derived from an EMBL/GenBank/DDBJ whole genome shotgun (WGS) entry which is preliminary data.</text>
</comment>
<dbReference type="Proteomes" id="UP000814128">
    <property type="component" value="Unassembled WGS sequence"/>
</dbReference>
<sequence>MSSSLSVPLSSSLSSSTSDSATQLPSSSSSSTTTQGSSIAVVACSRARVPRCRSAKGPIVPAALFLIFPVHSSIMSLTAFPFSSRLVQSWNDVKHSDQLSTSYLLIPAFHIINIPIIFIHARFLFTAFIISWVIVDSGVQFKPQFDSGIHLVDLAAVVVESELIRVLDADHVLDTVRPAPLRSTTNSAGEVSTVILTSTALIPAQSGAVQRSSSSNTGAIVGGVVGGVGGALLLAVLAFLLFRWRRNREDDFDGNFDPDRVVRHSGPLDMAADDALHPDPFPYTGPSGGGGGPSSGGAPSMAYADPSQSVLGPIAGAGAGAAAYDAYNRAQSPPSAYSGAVSDGSHYPPSTLPSQPGSYYYGDPRAAPGAHVSPGPSMGVPPSSSSEASWGPRSAESAGHAQMPVPVQMPMPGVAAWAQQQPRSAKEREARGFAVANADDNASGVVQHTDGGRVEDDSASPREIPPSYDSIPSDQR</sequence>
<evidence type="ECO:0000313" key="1">
    <source>
        <dbReference type="EMBL" id="KAI0032790.1"/>
    </source>
</evidence>
<gene>
    <name evidence="1" type="ORF">K488DRAFT_85537</name>
</gene>
<reference evidence="1" key="2">
    <citation type="journal article" date="2022" name="New Phytol.">
        <title>Evolutionary transition to the ectomycorrhizal habit in the genomes of a hyperdiverse lineage of mushroom-forming fungi.</title>
        <authorList>
            <person name="Looney B."/>
            <person name="Miyauchi S."/>
            <person name="Morin E."/>
            <person name="Drula E."/>
            <person name="Courty P.E."/>
            <person name="Kohler A."/>
            <person name="Kuo A."/>
            <person name="LaButti K."/>
            <person name="Pangilinan J."/>
            <person name="Lipzen A."/>
            <person name="Riley R."/>
            <person name="Andreopoulos W."/>
            <person name="He G."/>
            <person name="Johnson J."/>
            <person name="Nolan M."/>
            <person name="Tritt A."/>
            <person name="Barry K.W."/>
            <person name="Grigoriev I.V."/>
            <person name="Nagy L.G."/>
            <person name="Hibbett D."/>
            <person name="Henrissat B."/>
            <person name="Matheny P.B."/>
            <person name="Labbe J."/>
            <person name="Martin F.M."/>
        </authorList>
    </citation>
    <scope>NUCLEOTIDE SEQUENCE</scope>
    <source>
        <strain evidence="1">EC-137</strain>
    </source>
</reference>
<reference evidence="1" key="1">
    <citation type="submission" date="2021-02" db="EMBL/GenBank/DDBJ databases">
        <authorList>
            <consortium name="DOE Joint Genome Institute"/>
            <person name="Ahrendt S."/>
            <person name="Looney B.P."/>
            <person name="Miyauchi S."/>
            <person name="Morin E."/>
            <person name="Drula E."/>
            <person name="Courty P.E."/>
            <person name="Chicoki N."/>
            <person name="Fauchery L."/>
            <person name="Kohler A."/>
            <person name="Kuo A."/>
            <person name="Labutti K."/>
            <person name="Pangilinan J."/>
            <person name="Lipzen A."/>
            <person name="Riley R."/>
            <person name="Andreopoulos W."/>
            <person name="He G."/>
            <person name="Johnson J."/>
            <person name="Barry K.W."/>
            <person name="Grigoriev I.V."/>
            <person name="Nagy L."/>
            <person name="Hibbett D."/>
            <person name="Henrissat B."/>
            <person name="Matheny P.B."/>
            <person name="Labbe J."/>
            <person name="Martin F."/>
        </authorList>
    </citation>
    <scope>NUCLEOTIDE SEQUENCE</scope>
    <source>
        <strain evidence="1">EC-137</strain>
    </source>
</reference>
<accession>A0ACB8QMT4</accession>
<protein>
    <submittedName>
        <fullName evidence="1">Uncharacterized protein</fullName>
    </submittedName>
</protein>
<evidence type="ECO:0000313" key="2">
    <source>
        <dbReference type="Proteomes" id="UP000814128"/>
    </source>
</evidence>
<name>A0ACB8QMT4_9AGAM</name>
<proteinExistence type="predicted"/>
<organism evidence="1 2">
    <name type="scientific">Vararia minispora EC-137</name>
    <dbReference type="NCBI Taxonomy" id="1314806"/>
    <lineage>
        <taxon>Eukaryota</taxon>
        <taxon>Fungi</taxon>
        <taxon>Dikarya</taxon>
        <taxon>Basidiomycota</taxon>
        <taxon>Agaricomycotina</taxon>
        <taxon>Agaricomycetes</taxon>
        <taxon>Russulales</taxon>
        <taxon>Lachnocladiaceae</taxon>
        <taxon>Vararia</taxon>
    </lineage>
</organism>
<dbReference type="EMBL" id="MU273536">
    <property type="protein sequence ID" value="KAI0032790.1"/>
    <property type="molecule type" value="Genomic_DNA"/>
</dbReference>
<keyword evidence="2" id="KW-1185">Reference proteome</keyword>